<dbReference type="VEuPathDB" id="TrichDB:TVAGG3_1002120"/>
<dbReference type="AlphaFoldDB" id="A2F444"/>
<feature type="compositionally biased region" description="Basic and acidic residues" evidence="1">
    <location>
        <begin position="399"/>
        <end position="413"/>
    </location>
</feature>
<proteinExistence type="predicted"/>
<dbReference type="RefSeq" id="XP_001313220.1">
    <property type="nucleotide sequence ID" value="XM_001313219.1"/>
</dbReference>
<reference evidence="3" key="1">
    <citation type="submission" date="2006-10" db="EMBL/GenBank/DDBJ databases">
        <authorList>
            <person name="Amadeo P."/>
            <person name="Zhao Q."/>
            <person name="Wortman J."/>
            <person name="Fraser-Liggett C."/>
            <person name="Carlton J."/>
        </authorList>
    </citation>
    <scope>NUCLEOTIDE SEQUENCE</scope>
    <source>
        <strain evidence="3">G3</strain>
    </source>
</reference>
<feature type="transmembrane region" description="Helical" evidence="2">
    <location>
        <begin position="344"/>
        <end position="365"/>
    </location>
</feature>
<dbReference type="Proteomes" id="UP000001542">
    <property type="component" value="Unassembled WGS sequence"/>
</dbReference>
<evidence type="ECO:0000256" key="1">
    <source>
        <dbReference type="SAM" id="MobiDB-lite"/>
    </source>
</evidence>
<protein>
    <submittedName>
        <fullName evidence="3">Uncharacterized protein</fullName>
    </submittedName>
</protein>
<keyword evidence="2" id="KW-1133">Transmembrane helix</keyword>
<accession>A2F444</accession>
<sequence>MINRTLISLRLKNYVNDSPFISSSMKYLKVKSSSFDRFFSSFAKGYIQNSFYESTKFSLFLKTPLDVSATQYDGLRGPNFINSTQDTLDITDCLFVKLQSSKPNPSAIVYLPLNANSSLNIKYSTFLLCNSEGPRGTIYANCSDFLLSQTCFRECYSQTGQGIILQLNSTNLEFNSSMITTENALSLTSDTLLDINTQNARFSNINLTGLISSGFGFIKNTGSSYISNSVFNNVSSTGFIQSQSIELFNVSFINISCNESLLLGEGTASDIYFVNVTTPSAVSGKINFNNIYSDGSIKLDDYVDVISASFDQIPTFGLDSNSCLGYEIRNDGYNTTWHSITYSVAYSTYIYVGFIVLLVIVYLIYRKKLKQPVDATVQTEFISGSDWDENEGIREIIEEVDENEAKPAKEPTKESPLLNDQQQKI</sequence>
<gene>
    <name evidence="3" type="ORF">TVAG_179620</name>
</gene>
<keyword evidence="4" id="KW-1185">Reference proteome</keyword>
<dbReference type="KEGG" id="tva:4758110"/>
<dbReference type="EMBL" id="DS113606">
    <property type="protein sequence ID" value="EAY00291.1"/>
    <property type="molecule type" value="Genomic_DNA"/>
</dbReference>
<evidence type="ECO:0000313" key="4">
    <source>
        <dbReference type="Proteomes" id="UP000001542"/>
    </source>
</evidence>
<keyword evidence="2" id="KW-0812">Transmembrane</keyword>
<reference evidence="3" key="2">
    <citation type="journal article" date="2007" name="Science">
        <title>Draft genome sequence of the sexually transmitted pathogen Trichomonas vaginalis.</title>
        <authorList>
            <person name="Carlton J.M."/>
            <person name="Hirt R.P."/>
            <person name="Silva J.C."/>
            <person name="Delcher A.L."/>
            <person name="Schatz M."/>
            <person name="Zhao Q."/>
            <person name="Wortman J.R."/>
            <person name="Bidwell S.L."/>
            <person name="Alsmark U.C.M."/>
            <person name="Besteiro S."/>
            <person name="Sicheritz-Ponten T."/>
            <person name="Noel C.J."/>
            <person name="Dacks J.B."/>
            <person name="Foster P.G."/>
            <person name="Simillion C."/>
            <person name="Van de Peer Y."/>
            <person name="Miranda-Saavedra D."/>
            <person name="Barton G.J."/>
            <person name="Westrop G.D."/>
            <person name="Mueller S."/>
            <person name="Dessi D."/>
            <person name="Fiori P.L."/>
            <person name="Ren Q."/>
            <person name="Paulsen I."/>
            <person name="Zhang H."/>
            <person name="Bastida-Corcuera F.D."/>
            <person name="Simoes-Barbosa A."/>
            <person name="Brown M.T."/>
            <person name="Hayes R.D."/>
            <person name="Mukherjee M."/>
            <person name="Okumura C.Y."/>
            <person name="Schneider R."/>
            <person name="Smith A.J."/>
            <person name="Vanacova S."/>
            <person name="Villalvazo M."/>
            <person name="Haas B.J."/>
            <person name="Pertea M."/>
            <person name="Feldblyum T.V."/>
            <person name="Utterback T.R."/>
            <person name="Shu C.L."/>
            <person name="Osoegawa K."/>
            <person name="de Jong P.J."/>
            <person name="Hrdy I."/>
            <person name="Horvathova L."/>
            <person name="Zubacova Z."/>
            <person name="Dolezal P."/>
            <person name="Malik S.B."/>
            <person name="Logsdon J.M. Jr."/>
            <person name="Henze K."/>
            <person name="Gupta A."/>
            <person name="Wang C.C."/>
            <person name="Dunne R.L."/>
            <person name="Upcroft J.A."/>
            <person name="Upcroft P."/>
            <person name="White O."/>
            <person name="Salzberg S.L."/>
            <person name="Tang P."/>
            <person name="Chiu C.-H."/>
            <person name="Lee Y.-S."/>
            <person name="Embley T.M."/>
            <person name="Coombs G.H."/>
            <person name="Mottram J.C."/>
            <person name="Tachezy J."/>
            <person name="Fraser-Liggett C.M."/>
            <person name="Johnson P.J."/>
        </authorList>
    </citation>
    <scope>NUCLEOTIDE SEQUENCE [LARGE SCALE GENOMIC DNA]</scope>
    <source>
        <strain evidence="3">G3</strain>
    </source>
</reference>
<evidence type="ECO:0000256" key="2">
    <source>
        <dbReference type="SAM" id="Phobius"/>
    </source>
</evidence>
<organism evidence="3 4">
    <name type="scientific">Trichomonas vaginalis (strain ATCC PRA-98 / G3)</name>
    <dbReference type="NCBI Taxonomy" id="412133"/>
    <lineage>
        <taxon>Eukaryota</taxon>
        <taxon>Metamonada</taxon>
        <taxon>Parabasalia</taxon>
        <taxon>Trichomonadida</taxon>
        <taxon>Trichomonadidae</taxon>
        <taxon>Trichomonas</taxon>
    </lineage>
</organism>
<evidence type="ECO:0000313" key="3">
    <source>
        <dbReference type="EMBL" id="EAY00291.1"/>
    </source>
</evidence>
<dbReference type="InParanoid" id="A2F444"/>
<dbReference type="VEuPathDB" id="TrichDB:TVAG_179620"/>
<name>A2F444_TRIV3</name>
<keyword evidence="2" id="KW-0472">Membrane</keyword>
<feature type="region of interest" description="Disordered" evidence="1">
    <location>
        <begin position="399"/>
        <end position="425"/>
    </location>
</feature>